<protein>
    <submittedName>
        <fullName evidence="2">Uncharacterized protein</fullName>
    </submittedName>
</protein>
<evidence type="ECO:0000313" key="3">
    <source>
        <dbReference type="Proteomes" id="UP000077671"/>
    </source>
</evidence>
<comment type="caution">
    <text evidence="2">The sequence shown here is derived from an EMBL/GenBank/DDBJ whole genome shotgun (WGS) entry which is preliminary data.</text>
</comment>
<gene>
    <name evidence="2" type="ORF">A4X03_0g8501</name>
</gene>
<feature type="compositionally biased region" description="Polar residues" evidence="1">
    <location>
        <begin position="16"/>
        <end position="63"/>
    </location>
</feature>
<evidence type="ECO:0000313" key="2">
    <source>
        <dbReference type="EMBL" id="KAE8240518.1"/>
    </source>
</evidence>
<feature type="region of interest" description="Disordered" evidence="1">
    <location>
        <begin position="16"/>
        <end position="137"/>
    </location>
</feature>
<dbReference type="Proteomes" id="UP000077671">
    <property type="component" value="Unassembled WGS sequence"/>
</dbReference>
<name>A0A8T8SHH0_9BASI</name>
<dbReference type="AlphaFoldDB" id="A0A8T8SHH0"/>
<accession>A0A8T8SHH0</accession>
<reference evidence="2" key="1">
    <citation type="submission" date="2016-04" db="EMBL/GenBank/DDBJ databases">
        <authorList>
            <person name="Nguyen H.D."/>
            <person name="Kesanakurti P."/>
            <person name="Cullis J."/>
            <person name="Levesque C.A."/>
            <person name="Hambleton S."/>
        </authorList>
    </citation>
    <scope>NUCLEOTIDE SEQUENCE</scope>
    <source>
        <strain evidence="2">DAOMC 238032</strain>
    </source>
</reference>
<sequence>MRAVVSAEDRRLAKLNLSTNPLMNPSTNSLMIGPSDNATPGTSNTPVTPAPASSTMEQTQSNPPALEGAQTMESQAEDYNYDEAQVNKAIVTPATEPSSEPEASSRTSPAAPPSDAEPTPTASALTPGADEQAPPLH</sequence>
<reference evidence="2" key="2">
    <citation type="journal article" date="2019" name="IMA Fungus">
        <title>Genome sequencing and comparison of five Tilletia species to identify candidate genes for the detection of regulated species infecting wheat.</title>
        <authorList>
            <person name="Nguyen H.D.T."/>
            <person name="Sultana T."/>
            <person name="Kesanakurti P."/>
            <person name="Hambleton S."/>
        </authorList>
    </citation>
    <scope>NUCLEOTIDE SEQUENCE</scope>
    <source>
        <strain evidence="2">DAOMC 238032</strain>
    </source>
</reference>
<dbReference type="EMBL" id="LWDD02002612">
    <property type="protein sequence ID" value="KAE8240518.1"/>
    <property type="molecule type" value="Genomic_DNA"/>
</dbReference>
<evidence type="ECO:0000256" key="1">
    <source>
        <dbReference type="SAM" id="MobiDB-lite"/>
    </source>
</evidence>
<organism evidence="2 3">
    <name type="scientific">Tilletia caries</name>
    <name type="common">wheat bunt fungus</name>
    <dbReference type="NCBI Taxonomy" id="13290"/>
    <lineage>
        <taxon>Eukaryota</taxon>
        <taxon>Fungi</taxon>
        <taxon>Dikarya</taxon>
        <taxon>Basidiomycota</taxon>
        <taxon>Ustilaginomycotina</taxon>
        <taxon>Exobasidiomycetes</taxon>
        <taxon>Tilletiales</taxon>
        <taxon>Tilletiaceae</taxon>
        <taxon>Tilletia</taxon>
    </lineage>
</organism>
<feature type="compositionally biased region" description="Low complexity" evidence="1">
    <location>
        <begin position="92"/>
        <end position="109"/>
    </location>
</feature>
<proteinExistence type="predicted"/>